<name>A0A6N3BXZ5_CLOSY</name>
<dbReference type="EC" id="1.5.1.28" evidence="2"/>
<dbReference type="InterPro" id="IPR051729">
    <property type="entry name" value="Opine/Lysopine_DH"/>
</dbReference>
<dbReference type="InterPro" id="IPR013328">
    <property type="entry name" value="6PGD_dom2"/>
</dbReference>
<dbReference type="PANTHER" id="PTHR38015:SF1">
    <property type="entry name" value="OPINE DEHYDROGENASE DOMAIN-CONTAINING PROTEIN"/>
    <property type="match status" value="1"/>
</dbReference>
<dbReference type="PANTHER" id="PTHR38015">
    <property type="entry name" value="BLR6086 PROTEIN"/>
    <property type="match status" value="1"/>
</dbReference>
<dbReference type="GO" id="GO:0047129">
    <property type="term" value="F:opine dehydrogenase activity"/>
    <property type="evidence" value="ECO:0007669"/>
    <property type="project" value="UniProtKB-EC"/>
</dbReference>
<dbReference type="Gene3D" id="1.10.1040.10">
    <property type="entry name" value="N-(1-d-carboxylethyl)-l-norvaline Dehydrogenase, domain 2"/>
    <property type="match status" value="1"/>
</dbReference>
<protein>
    <submittedName>
        <fullName evidence="2">Opine dehydrogenase</fullName>
        <ecNumber evidence="2">1.5.1.28</ecNumber>
    </submittedName>
</protein>
<dbReference type="SUPFAM" id="SSF51735">
    <property type="entry name" value="NAD(P)-binding Rossmann-fold domains"/>
    <property type="match status" value="1"/>
</dbReference>
<accession>A0A6N3BXZ5</accession>
<dbReference type="AlphaFoldDB" id="A0A6N3BXZ5"/>
<sequence length="416" mass="45991">MTKKVSMEYLKEMPIAVLGGGAVGKSCAADMKLAGKEVRLYDMMPFAKNTLANLEKTGILLDGVQRNLYCFERSGRAYLDMVSSDMGKVVKGAGLIVIAAPAMAHEPFFRELIPHLEDGQVIHIFTDNYGTLLLRKMMREMGCTKQVIVGGWSSAPYGTRIESVGKFTFPHVGVKYRAITLRGASLPMSDIDAFMESSRYLPCIDAVTYGNGPEAGNTVLDTGFANINPVIHVPATILGVSTMENWGVIFGGYDKNSYSMYCHGLCPSICEVQYQFFEEEKALAKEIGVGTPQYAYESFFSRRSVLTQEYMGLDKDGKDNVIFPLDQPSDEGNTGPNSINHRYLTEDVPVGCKIYHDLGVQYGVPTPVIDSMIVLAGSMHKKSFFETSKYNLAYLGIDNMPKEELLSYLNEGIYNR</sequence>
<proteinExistence type="predicted"/>
<dbReference type="InterPro" id="IPR003421">
    <property type="entry name" value="Opine_DH"/>
</dbReference>
<dbReference type="GeneID" id="57968748"/>
<gene>
    <name evidence="2" type="primary">odh_2</name>
    <name evidence="2" type="ORF">CSLFYP84_01280</name>
</gene>
<dbReference type="InterPro" id="IPR036291">
    <property type="entry name" value="NAD(P)-bd_dom_sf"/>
</dbReference>
<reference evidence="2" key="1">
    <citation type="submission" date="2019-11" db="EMBL/GenBank/DDBJ databases">
        <authorList>
            <person name="Feng L."/>
        </authorList>
    </citation>
    <scope>NUCLEOTIDE SEQUENCE</scope>
    <source>
        <strain evidence="2">CsymbiosumLFYP84</strain>
    </source>
</reference>
<evidence type="ECO:0000259" key="1">
    <source>
        <dbReference type="Pfam" id="PF02317"/>
    </source>
</evidence>
<dbReference type="SUPFAM" id="SSF48179">
    <property type="entry name" value="6-phosphogluconate dehydrogenase C-terminal domain-like"/>
    <property type="match status" value="1"/>
</dbReference>
<feature type="domain" description="Opine dehydrogenase" evidence="1">
    <location>
        <begin position="217"/>
        <end position="379"/>
    </location>
</feature>
<dbReference type="Pfam" id="PF02317">
    <property type="entry name" value="Octopine_DH"/>
    <property type="match status" value="1"/>
</dbReference>
<keyword evidence="2" id="KW-0560">Oxidoreductase</keyword>
<dbReference type="InterPro" id="IPR008927">
    <property type="entry name" value="6-PGluconate_DH-like_C_sf"/>
</dbReference>
<organism evidence="2">
    <name type="scientific">Clostridium symbiosum</name>
    <name type="common">Bacteroides symbiosus</name>
    <dbReference type="NCBI Taxonomy" id="1512"/>
    <lineage>
        <taxon>Bacteria</taxon>
        <taxon>Bacillati</taxon>
        <taxon>Bacillota</taxon>
        <taxon>Clostridia</taxon>
        <taxon>Lachnospirales</taxon>
        <taxon>Lachnospiraceae</taxon>
        <taxon>Otoolea</taxon>
    </lineage>
</organism>
<dbReference type="Gene3D" id="3.40.50.720">
    <property type="entry name" value="NAD(P)-binding Rossmann-like Domain"/>
    <property type="match status" value="1"/>
</dbReference>
<dbReference type="RefSeq" id="WP_207708076.1">
    <property type="nucleotide sequence ID" value="NZ_CACRUA010000017.1"/>
</dbReference>
<dbReference type="EMBL" id="CACRUA010000017">
    <property type="protein sequence ID" value="VYU08702.1"/>
    <property type="molecule type" value="Genomic_DNA"/>
</dbReference>
<evidence type="ECO:0000313" key="2">
    <source>
        <dbReference type="EMBL" id="VYU08702.1"/>
    </source>
</evidence>